<dbReference type="AlphaFoldDB" id="A0A0E0B087"/>
<accession>A0A0E0B087</accession>
<evidence type="ECO:0000313" key="3">
    <source>
        <dbReference type="Proteomes" id="UP000026961"/>
    </source>
</evidence>
<reference evidence="2" key="1">
    <citation type="submission" date="2015-04" db="UniProtKB">
        <authorList>
            <consortium name="EnsemblPlants"/>
        </authorList>
    </citation>
    <scope>IDENTIFICATION</scope>
</reference>
<dbReference type="Gramene" id="OGLUM09G02990.1">
    <property type="protein sequence ID" value="OGLUM09G02990.1"/>
    <property type="gene ID" value="OGLUM09G02990"/>
</dbReference>
<protein>
    <submittedName>
        <fullName evidence="2">Uncharacterized protein</fullName>
    </submittedName>
</protein>
<proteinExistence type="predicted"/>
<reference evidence="2" key="2">
    <citation type="submission" date="2018-05" db="EMBL/GenBank/DDBJ databases">
        <title>OgluRS3 (Oryza glumaepatula Reference Sequence Version 3).</title>
        <authorList>
            <person name="Zhang J."/>
            <person name="Kudrna D."/>
            <person name="Lee S."/>
            <person name="Talag J."/>
            <person name="Welchert J."/>
            <person name="Wing R.A."/>
        </authorList>
    </citation>
    <scope>NUCLEOTIDE SEQUENCE [LARGE SCALE GENOMIC DNA]</scope>
</reference>
<name>A0A0E0B087_9ORYZ</name>
<sequence length="155" mass="15357">MALVGSGSGGAALGRVGSTSLGSGCGYGDGGRAARVLDPAAPTSGGCKGRPKTVDRTAKIECEMLEEQQGKLAHGQDGAPRRRCSRHGAQCSLPHQDKGESKVALPAREKAKGGGGKGALLPSILGGGAGEACRSGVTTLVACGMWSREQGDNGG</sequence>
<feature type="region of interest" description="Disordered" evidence="1">
    <location>
        <begin position="69"/>
        <end position="116"/>
    </location>
</feature>
<evidence type="ECO:0000256" key="1">
    <source>
        <dbReference type="SAM" id="MobiDB-lite"/>
    </source>
</evidence>
<organism evidence="2">
    <name type="scientific">Oryza glumipatula</name>
    <dbReference type="NCBI Taxonomy" id="40148"/>
    <lineage>
        <taxon>Eukaryota</taxon>
        <taxon>Viridiplantae</taxon>
        <taxon>Streptophyta</taxon>
        <taxon>Embryophyta</taxon>
        <taxon>Tracheophyta</taxon>
        <taxon>Spermatophyta</taxon>
        <taxon>Magnoliopsida</taxon>
        <taxon>Liliopsida</taxon>
        <taxon>Poales</taxon>
        <taxon>Poaceae</taxon>
        <taxon>BOP clade</taxon>
        <taxon>Oryzoideae</taxon>
        <taxon>Oryzeae</taxon>
        <taxon>Oryzinae</taxon>
        <taxon>Oryza</taxon>
    </lineage>
</organism>
<dbReference type="HOGENOM" id="CLU_1698254_0_0_1"/>
<feature type="compositionally biased region" description="Basic and acidic residues" evidence="1">
    <location>
        <begin position="95"/>
        <end position="112"/>
    </location>
</feature>
<dbReference type="Proteomes" id="UP000026961">
    <property type="component" value="Chromosome 9"/>
</dbReference>
<keyword evidence="3" id="KW-1185">Reference proteome</keyword>
<evidence type="ECO:0000313" key="2">
    <source>
        <dbReference type="EnsemblPlants" id="OGLUM09G02990.1"/>
    </source>
</evidence>
<dbReference type="EnsemblPlants" id="OGLUM09G02990.1">
    <property type="protein sequence ID" value="OGLUM09G02990.1"/>
    <property type="gene ID" value="OGLUM09G02990"/>
</dbReference>